<feature type="transmembrane region" description="Helical" evidence="2">
    <location>
        <begin position="203"/>
        <end position="223"/>
    </location>
</feature>
<keyword evidence="2" id="KW-1133">Transmembrane helix</keyword>
<feature type="transmembrane region" description="Helical" evidence="2">
    <location>
        <begin position="328"/>
        <end position="349"/>
    </location>
</feature>
<feature type="transmembrane region" description="Helical" evidence="2">
    <location>
        <begin position="364"/>
        <end position="384"/>
    </location>
</feature>
<feature type="transmembrane region" description="Helical" evidence="2">
    <location>
        <begin position="156"/>
        <end position="174"/>
    </location>
</feature>
<organism evidence="3 4">
    <name type="scientific">Lawsonella clevelandensis</name>
    <dbReference type="NCBI Taxonomy" id="1528099"/>
    <lineage>
        <taxon>Bacteria</taxon>
        <taxon>Bacillati</taxon>
        <taxon>Actinomycetota</taxon>
        <taxon>Actinomycetes</taxon>
        <taxon>Mycobacteriales</taxon>
        <taxon>Lawsonellaceae</taxon>
        <taxon>Lawsonella</taxon>
    </lineage>
</organism>
<dbReference type="EMBL" id="CP012390">
    <property type="protein sequence ID" value="ALE18701.1"/>
    <property type="molecule type" value="Genomic_DNA"/>
</dbReference>
<sequence>MASKKSGVVRRLRQVRAPVLPGTRKGAVLPAVLPPVALFGTLMVVCGVVVALANMDAVHWWPLTFSLWMTVFHVPFTGIGPTGFVTVLGFLPLVPTLLYIAALAWTARHFTTDDSPADVQLFSVVSIATPLVMSGIGWGSMWGLRHLVFIQPPHPAVMVALVLLTTLVGLVVGLRERVLYLIPYATDSFPTWGTAGFQVAGQFLLTMLTTGAVAGVIALLAHWKLIGQVLLYGNSAAGILGFGLFSLLYLPNMMIAAAIIVAGGGIQIGGSQTSLYATHLEQLPAFPLFAALPQHEAQPWWLIFLVVPIIATVAVARRTPGRTVGDRLRAIAFAVPTTAAFSAVGAWFAGGQIGVMGSVRMSEALTGLVLAAWLGILGAVTVFLQRGEGMASVTAARAERRAARAAQAAAAEDTAVEEKTDAAVEDATMEDAAADHDGTAESEGLAASDADGTADNTEDNAGTEDTYDSIENSVPVTPDLQTDADTNATEDPVATAEPEKTASENDDAAQ</sequence>
<dbReference type="RefSeq" id="WP_053961632.1">
    <property type="nucleotide sequence ID" value="NZ_CP012390.1"/>
</dbReference>
<evidence type="ECO:0000256" key="2">
    <source>
        <dbReference type="SAM" id="Phobius"/>
    </source>
</evidence>
<evidence type="ECO:0000313" key="4">
    <source>
        <dbReference type="Proteomes" id="UP000068137"/>
    </source>
</evidence>
<proteinExistence type="predicted"/>
<dbReference type="AlphaFoldDB" id="A0A0M4M7T9"/>
<feature type="transmembrane region" description="Helical" evidence="2">
    <location>
        <begin position="84"/>
        <end position="107"/>
    </location>
</feature>
<feature type="transmembrane region" description="Helical" evidence="2">
    <location>
        <begin position="119"/>
        <end position="144"/>
    </location>
</feature>
<dbReference type="InterPro" id="IPR045931">
    <property type="entry name" value="DUF6350"/>
</dbReference>
<accession>A0A0M4M7T9</accession>
<feature type="compositionally biased region" description="Polar residues" evidence="1">
    <location>
        <begin position="469"/>
        <end position="489"/>
    </location>
</feature>
<evidence type="ECO:0000256" key="1">
    <source>
        <dbReference type="SAM" id="MobiDB-lite"/>
    </source>
</evidence>
<evidence type="ECO:0000313" key="3">
    <source>
        <dbReference type="EMBL" id="ALE18701.1"/>
    </source>
</evidence>
<feature type="transmembrane region" description="Helical" evidence="2">
    <location>
        <begin position="297"/>
        <end position="316"/>
    </location>
</feature>
<name>A0A0M4M7T9_9ACTN</name>
<keyword evidence="2" id="KW-0812">Transmembrane</keyword>
<feature type="transmembrane region" description="Helical" evidence="2">
    <location>
        <begin position="257"/>
        <end position="277"/>
    </location>
</feature>
<dbReference type="KEGG" id="cbq:AL705_02250"/>
<feature type="compositionally biased region" description="Acidic residues" evidence="1">
    <location>
        <begin position="456"/>
        <end position="468"/>
    </location>
</feature>
<feature type="transmembrane region" description="Helical" evidence="2">
    <location>
        <begin position="229"/>
        <end position="250"/>
    </location>
</feature>
<dbReference type="Proteomes" id="UP000068137">
    <property type="component" value="Chromosome"/>
</dbReference>
<feature type="transmembrane region" description="Helical" evidence="2">
    <location>
        <begin position="32"/>
        <end position="53"/>
    </location>
</feature>
<gene>
    <name evidence="3" type="ORF">AL705_02250</name>
</gene>
<reference evidence="3 4" key="1">
    <citation type="journal article" date="2015" name="Genome Announc.">
        <title>Complete Genome Sequences for Two Strains of a Novel Fastidious, Partially Acid-Fast, Gram-Positive Corynebacterineae Bacterium, Derived from Human Clinical Samples.</title>
        <authorList>
            <person name="Nicholson A.C."/>
            <person name="Bell M."/>
            <person name="Humrighouse B.W."/>
            <person name="McQuiston J.R."/>
        </authorList>
    </citation>
    <scope>NUCLEOTIDE SEQUENCE [LARGE SCALE GENOMIC DNA]</scope>
    <source>
        <strain evidence="3 4">X1698</strain>
    </source>
</reference>
<keyword evidence="2" id="KW-0472">Membrane</keyword>
<protein>
    <submittedName>
        <fullName evidence="3">Uncharacterized protein</fullName>
    </submittedName>
</protein>
<feature type="region of interest" description="Disordered" evidence="1">
    <location>
        <begin position="434"/>
        <end position="510"/>
    </location>
</feature>
<dbReference type="Pfam" id="PF19877">
    <property type="entry name" value="DUF6350"/>
    <property type="match status" value="1"/>
</dbReference>
<feature type="transmembrane region" description="Helical" evidence="2">
    <location>
        <begin position="60"/>
        <end position="78"/>
    </location>
</feature>
<dbReference type="STRING" id="1528099.AL705_02250"/>